<keyword evidence="3" id="KW-1185">Reference proteome</keyword>
<evidence type="ECO:0000313" key="2">
    <source>
        <dbReference type="EMBL" id="MBO0351818.1"/>
    </source>
</evidence>
<protein>
    <submittedName>
        <fullName evidence="2">DUF4168 domain-containing protein</fullName>
    </submittedName>
</protein>
<dbReference type="InterPro" id="IPR025433">
    <property type="entry name" value="DUF4168"/>
</dbReference>
<dbReference type="Pfam" id="PF13767">
    <property type="entry name" value="DUF4168"/>
    <property type="match status" value="1"/>
</dbReference>
<accession>A0ABS3FYK3</accession>
<comment type="caution">
    <text evidence="2">The sequence shown here is derived from an EMBL/GenBank/DDBJ whole genome shotgun (WGS) entry which is preliminary data.</text>
</comment>
<evidence type="ECO:0000313" key="3">
    <source>
        <dbReference type="Proteomes" id="UP000664844"/>
    </source>
</evidence>
<dbReference type="RefSeq" id="WP_207090248.1">
    <property type="nucleotide sequence ID" value="NZ_JAFLQW010000590.1"/>
</dbReference>
<sequence length="156" mass="17355">MMMIKLSRFHVQGIRAKILCVSALSALGILTGSIPHLTLNSAHWIGTHSASAQSITPEEMGNYARSLVAIEQQRSQAYQEVETILNYVPAIDCRNTDSVNQLDREVKAIVVNYCEGSKNLVTSNGLTIQRFNEITELVKTNPQSEQQLREALSRLQ</sequence>
<dbReference type="Proteomes" id="UP000664844">
    <property type="component" value="Unassembled WGS sequence"/>
</dbReference>
<organism evidence="2 3">
    <name type="scientific">Phormidium pseudopriestleyi FRX01</name>
    <dbReference type="NCBI Taxonomy" id="1759528"/>
    <lineage>
        <taxon>Bacteria</taxon>
        <taxon>Bacillati</taxon>
        <taxon>Cyanobacteriota</taxon>
        <taxon>Cyanophyceae</taxon>
        <taxon>Oscillatoriophycideae</taxon>
        <taxon>Oscillatoriales</taxon>
        <taxon>Oscillatoriaceae</taxon>
        <taxon>Phormidium</taxon>
    </lineage>
</organism>
<evidence type="ECO:0000259" key="1">
    <source>
        <dbReference type="Pfam" id="PF13767"/>
    </source>
</evidence>
<feature type="domain" description="DUF4168" evidence="1">
    <location>
        <begin position="57"/>
        <end position="147"/>
    </location>
</feature>
<proteinExistence type="predicted"/>
<gene>
    <name evidence="2" type="ORF">J0895_22590</name>
</gene>
<dbReference type="EMBL" id="JAFLQW010000590">
    <property type="protein sequence ID" value="MBO0351818.1"/>
    <property type="molecule type" value="Genomic_DNA"/>
</dbReference>
<reference evidence="2 3" key="1">
    <citation type="submission" date="2021-03" db="EMBL/GenBank/DDBJ databases">
        <title>Metabolic Capacity of the Antarctic Cyanobacterium Phormidium pseudopriestleyi that Sustains Oxygenic Photosynthesis in the Presence of Hydrogen Sulfide.</title>
        <authorList>
            <person name="Lumian J.E."/>
            <person name="Jungblut A.D."/>
            <person name="Dillon M.L."/>
            <person name="Hawes I."/>
            <person name="Doran P.T."/>
            <person name="Mackey T.J."/>
            <person name="Dick G.J."/>
            <person name="Grettenberger C.L."/>
            <person name="Sumner D.Y."/>
        </authorList>
    </citation>
    <scope>NUCLEOTIDE SEQUENCE [LARGE SCALE GENOMIC DNA]</scope>
    <source>
        <strain evidence="2 3">FRX01</strain>
    </source>
</reference>
<name>A0ABS3FYK3_9CYAN</name>